<feature type="domain" description="Fibronectin type-III" evidence="1">
    <location>
        <begin position="1176"/>
        <end position="1259"/>
    </location>
</feature>
<dbReference type="CDD" id="cd08547">
    <property type="entry name" value="Type_II_cohesin"/>
    <property type="match status" value="1"/>
</dbReference>
<dbReference type="KEGG" id="gfe:Gferi_10430"/>
<feature type="domain" description="Fibronectin type-III" evidence="1">
    <location>
        <begin position="759"/>
        <end position="842"/>
    </location>
</feature>
<sequence length="1371" mass="150542">MEEIIKYCVKAIYSLQDIRNQEKSYVYLKFLKGGKALKSLNLKNELNTKKVRYNQHLSKVKVNTLVLLILLNAMFLQGITAEAAFTAEDYKKIDVIGTYEGSLVRSSAGTMPTAHAMENDQIVFLLETEVRIYDTKTKGWTVKQHNFPYKMWEVGTTLYLGNGKFIMFNYWHDSGSSASRRNYTYIYNINANTWARKADAPYDDSRVAAVRISDSEIYMFGGNDGSTNGTPRGAIYNIDTNKWRTEGVPKRRISSIKKAFLIGSKVVYYGGRFASSIVNSWFQVFHVDTGEEYANLVSISANENGYDPTWIDGTLLSNGEIFIVSRNHTNIAGDMTNKSYIYNAATYTLREGPTMPAARVTAQAMLSDETIYIFTNEKEIWAMKPNTTPKLAINIPIKNNIYSEKDTNIIPSITVSDQENDTLTCRYYVDMETNARDIKTVSSTSTDKTVNFNPLNMSLLSEGDHSIRFEISDGINTASAIVPFKVDKVPPTLGNVSTSSTSTSITVTGTATDNISGLHATPYRYTIGQNISNWITSTSYTQNSLLPNTGYTVKFEARDMMEHIVSSNVQTIYTKAEIPKITVQNPTSYTLDIKITDSNASSTVYQIVNTATNRYLTSSGEETTISTWIRPENMIQTVRNLNPQTTYSYKIQAKNQEDIATGFSAPATGTTLATPPPKVGELTATADMNSITIYWPLVNYATAYEIEGDGQILSSVQGTSFTHTGLITNTEHTYRVRGKNGAVAGPWSDPITKSTLPPVPTAPANINSLATRNTITLTWNAVNGATAYDIEVDGDITSNGNSTNYVHSGLIPNTSHTYRVRSINPAGKSGWSELLTVVTQDQELPVPQNVAVEPAKNKVKISWSTIPGLTYEIEVDGNIRSLGALSEYIHDNLLADTEHSYRVRSVKDGSSSDWSRLIIIRTKADIFTVPSGVKGEADNTQITVSWEAVTNADGYDVDVEGVILDNGNNTVFIHEGLNPNTSHTYRIRARNGSEVSQWSDPLNLITYALAKPGGITTQASETEIAVAWSPVAGAESYEMKIDGNIIRNITGTTYTVTGLLKGTQHTISLQAVNSQGTSAFTLPLVVFTAGEGSKIPQSIGAITTKDQIGLVWEKMNGATGYEVKIGEETVTNLTENSYIHKNLLPNTEYTYSVRITTNEGPGQWSVPVKIKTMAQNPGTPGNLSAAASASTVLVTWDRVTDAEEYEIQIDSQIINVGASNKYLHGGLAPNTQYTYRVRSKNKTGVSPWSDGVTAVTNSTSQEFRVTGAVGEEKDLVITAANIESFNGYTFTLTYNPEELEIVDLSSLTAKKDETVGNIAGTDIEVIQNQPGVLQFKKKTIIPQGQAYSGVINSVRFKLKTANEVVITYTTK</sequence>
<protein>
    <recommendedName>
        <fullName evidence="1">Fibronectin type-III domain-containing protein</fullName>
    </recommendedName>
</protein>
<evidence type="ECO:0000313" key="2">
    <source>
        <dbReference type="EMBL" id="AOT69964.1"/>
    </source>
</evidence>
<dbReference type="Proteomes" id="UP000095743">
    <property type="component" value="Chromosome"/>
</dbReference>
<dbReference type="InterPro" id="IPR011043">
    <property type="entry name" value="Gal_Oxase/kelch_b-propeller"/>
</dbReference>
<dbReference type="SUPFAM" id="SSF49384">
    <property type="entry name" value="Carbohydrate-binding domain"/>
    <property type="match status" value="1"/>
</dbReference>
<reference evidence="2 3" key="1">
    <citation type="submission" date="2016-09" db="EMBL/GenBank/DDBJ databases">
        <title>Genomic analysis reveals versatility of anaerobic energy metabolism of Geosporobacter ferrireducens IRF9 of phylum Firmicutes.</title>
        <authorList>
            <person name="Kim S.-J."/>
        </authorList>
    </citation>
    <scope>NUCLEOTIDE SEQUENCE [LARGE SCALE GENOMIC DNA]</scope>
    <source>
        <strain evidence="2 3">IRF9</strain>
    </source>
</reference>
<evidence type="ECO:0000259" key="1">
    <source>
        <dbReference type="PROSITE" id="PS50853"/>
    </source>
</evidence>
<dbReference type="PANTHER" id="PTHR24099">
    <property type="entry name" value="E3 UBIQUITIN-PROTEIN LIGASE TRIM36-RELATED"/>
    <property type="match status" value="1"/>
</dbReference>
<dbReference type="Gene3D" id="2.60.40.10">
    <property type="entry name" value="Immunoglobulins"/>
    <property type="match status" value="6"/>
</dbReference>
<dbReference type="Pfam" id="PF00041">
    <property type="entry name" value="fn3"/>
    <property type="match status" value="4"/>
</dbReference>
<dbReference type="InterPro" id="IPR036116">
    <property type="entry name" value="FN3_sf"/>
</dbReference>
<dbReference type="EMBL" id="CP017269">
    <property type="protein sequence ID" value="AOT69964.1"/>
    <property type="molecule type" value="Genomic_DNA"/>
</dbReference>
<organism evidence="2 3">
    <name type="scientific">Geosporobacter ferrireducens</name>
    <dbReference type="NCBI Taxonomy" id="1424294"/>
    <lineage>
        <taxon>Bacteria</taxon>
        <taxon>Bacillati</taxon>
        <taxon>Bacillota</taxon>
        <taxon>Clostridia</taxon>
        <taxon>Peptostreptococcales</taxon>
        <taxon>Thermotaleaceae</taxon>
        <taxon>Geosporobacter</taxon>
    </lineage>
</organism>
<dbReference type="InterPro" id="IPR013783">
    <property type="entry name" value="Ig-like_fold"/>
</dbReference>
<name>A0A1D8GGA9_9FIRM</name>
<dbReference type="GO" id="GO:0030246">
    <property type="term" value="F:carbohydrate binding"/>
    <property type="evidence" value="ECO:0007669"/>
    <property type="project" value="InterPro"/>
</dbReference>
<dbReference type="InterPro" id="IPR003961">
    <property type="entry name" value="FN3_dom"/>
</dbReference>
<dbReference type="STRING" id="1424294.Gferi_10430"/>
<dbReference type="PROSITE" id="PS50853">
    <property type="entry name" value="FN3"/>
    <property type="match status" value="6"/>
</dbReference>
<dbReference type="InterPro" id="IPR015915">
    <property type="entry name" value="Kelch-typ_b-propeller"/>
</dbReference>
<feature type="domain" description="Fibronectin type-III" evidence="1">
    <location>
        <begin position="929"/>
        <end position="1013"/>
    </location>
</feature>
<feature type="domain" description="Fibronectin type-III" evidence="1">
    <location>
        <begin position="678"/>
        <end position="758"/>
    </location>
</feature>
<feature type="domain" description="Fibronectin type-III" evidence="1">
    <location>
        <begin position="1092"/>
        <end position="1175"/>
    </location>
</feature>
<dbReference type="CDD" id="cd00063">
    <property type="entry name" value="FN3"/>
    <property type="match status" value="6"/>
</dbReference>
<feature type="domain" description="Fibronectin type-III" evidence="1">
    <location>
        <begin position="575"/>
        <end position="677"/>
    </location>
</feature>
<dbReference type="Gene3D" id="2.120.10.80">
    <property type="entry name" value="Kelch-type beta propeller"/>
    <property type="match status" value="1"/>
</dbReference>
<dbReference type="PANTHER" id="PTHR24099:SF11">
    <property type="entry name" value="FIBRONECTIN TYPE III DOMAIN-CONTAINING 3BA-RELATED"/>
    <property type="match status" value="1"/>
</dbReference>
<dbReference type="InterPro" id="IPR008965">
    <property type="entry name" value="CBM2/CBM3_carb-bd_dom_sf"/>
</dbReference>
<accession>A0A1D8GGA9</accession>
<dbReference type="SMART" id="SM00060">
    <property type="entry name" value="FN3"/>
    <property type="match status" value="9"/>
</dbReference>
<proteinExistence type="predicted"/>
<keyword evidence="3" id="KW-1185">Reference proteome</keyword>
<dbReference type="SUPFAM" id="SSF50965">
    <property type="entry name" value="Galactose oxidase, central domain"/>
    <property type="match status" value="1"/>
</dbReference>
<dbReference type="InterPro" id="IPR050617">
    <property type="entry name" value="E3_ligase_FN3/SPRY"/>
</dbReference>
<dbReference type="Gene3D" id="2.60.40.680">
    <property type="match status" value="1"/>
</dbReference>
<dbReference type="SUPFAM" id="SSF49265">
    <property type="entry name" value="Fibronectin type III"/>
    <property type="match status" value="4"/>
</dbReference>
<gene>
    <name evidence="2" type="ORF">Gferi_10430</name>
</gene>
<evidence type="ECO:0000313" key="3">
    <source>
        <dbReference type="Proteomes" id="UP000095743"/>
    </source>
</evidence>